<feature type="region of interest" description="Disordered" evidence="2">
    <location>
        <begin position="1857"/>
        <end position="1929"/>
    </location>
</feature>
<dbReference type="Pfam" id="PF02229">
    <property type="entry name" value="PC4"/>
    <property type="match status" value="2"/>
</dbReference>
<dbReference type="SUPFAM" id="SSF53098">
    <property type="entry name" value="Ribonuclease H-like"/>
    <property type="match status" value="1"/>
</dbReference>
<feature type="compositionally biased region" description="Acidic residues" evidence="2">
    <location>
        <begin position="2276"/>
        <end position="2295"/>
    </location>
</feature>
<dbReference type="InterPro" id="IPR009044">
    <property type="entry name" value="ssDNA-bd_transcriptional_reg"/>
</dbReference>
<comment type="caution">
    <text evidence="5">The sequence shown here is derived from an EMBL/GenBank/DDBJ whole genome shotgun (WGS) entry which is preliminary data.</text>
</comment>
<feature type="region of interest" description="Disordered" evidence="2">
    <location>
        <begin position="1744"/>
        <end position="1777"/>
    </location>
</feature>
<dbReference type="InterPro" id="IPR043128">
    <property type="entry name" value="Rev_trsase/Diguanyl_cyclase"/>
</dbReference>
<dbReference type="InterPro" id="IPR036875">
    <property type="entry name" value="Znf_CCHC_sf"/>
</dbReference>
<dbReference type="InterPro" id="IPR012337">
    <property type="entry name" value="RNaseH-like_sf"/>
</dbReference>
<feature type="compositionally biased region" description="Basic and acidic residues" evidence="2">
    <location>
        <begin position="2159"/>
        <end position="2172"/>
    </location>
</feature>
<dbReference type="Pfam" id="PF00098">
    <property type="entry name" value="zf-CCHC"/>
    <property type="match status" value="1"/>
</dbReference>
<organism evidence="5 6">
    <name type="scientific">Perkinsus olseni</name>
    <name type="common">Perkinsus atlanticus</name>
    <dbReference type="NCBI Taxonomy" id="32597"/>
    <lineage>
        <taxon>Eukaryota</taxon>
        <taxon>Sar</taxon>
        <taxon>Alveolata</taxon>
        <taxon>Perkinsozoa</taxon>
        <taxon>Perkinsea</taxon>
        <taxon>Perkinsida</taxon>
        <taxon>Perkinsidae</taxon>
        <taxon>Perkinsus</taxon>
    </lineage>
</organism>
<feature type="region of interest" description="Disordered" evidence="2">
    <location>
        <begin position="356"/>
        <end position="413"/>
    </location>
</feature>
<evidence type="ECO:0000259" key="3">
    <source>
        <dbReference type="PROSITE" id="PS50158"/>
    </source>
</evidence>
<dbReference type="InterPro" id="IPR001584">
    <property type="entry name" value="Integrase_cat-core"/>
</dbReference>
<feature type="compositionally biased region" description="Polar residues" evidence="2">
    <location>
        <begin position="1641"/>
        <end position="1650"/>
    </location>
</feature>
<name>A0A7J6MHD7_PEROL</name>
<reference evidence="5 6" key="1">
    <citation type="submission" date="2020-04" db="EMBL/GenBank/DDBJ databases">
        <title>Perkinsus olseni comparative genomics.</title>
        <authorList>
            <person name="Bogema D.R."/>
        </authorList>
    </citation>
    <scope>NUCLEOTIDE SEQUENCE [LARGE SCALE GENOMIC DNA]</scope>
    <source>
        <strain evidence="5">ATCC PRA-179</strain>
    </source>
</reference>
<evidence type="ECO:0000313" key="6">
    <source>
        <dbReference type="Proteomes" id="UP000570595"/>
    </source>
</evidence>
<dbReference type="Gene3D" id="3.10.10.10">
    <property type="entry name" value="HIV Type 1 Reverse Transcriptase, subunit A, domain 1"/>
    <property type="match status" value="1"/>
</dbReference>
<feature type="compositionally biased region" description="Basic and acidic residues" evidence="2">
    <location>
        <begin position="363"/>
        <end position="379"/>
    </location>
</feature>
<proteinExistence type="predicted"/>
<feature type="region of interest" description="Disordered" evidence="2">
    <location>
        <begin position="2148"/>
        <end position="2200"/>
    </location>
</feature>
<dbReference type="InterPro" id="IPR036397">
    <property type="entry name" value="RNaseH_sf"/>
</dbReference>
<dbReference type="EMBL" id="JABAHT010000005">
    <property type="protein sequence ID" value="KAF4670904.1"/>
    <property type="molecule type" value="Genomic_DNA"/>
</dbReference>
<dbReference type="InterPro" id="IPR043502">
    <property type="entry name" value="DNA/RNA_pol_sf"/>
</dbReference>
<evidence type="ECO:0000256" key="2">
    <source>
        <dbReference type="SAM" id="MobiDB-lite"/>
    </source>
</evidence>
<dbReference type="Gene3D" id="3.30.420.10">
    <property type="entry name" value="Ribonuclease H-like superfamily/Ribonuclease H"/>
    <property type="match status" value="1"/>
</dbReference>
<protein>
    <submittedName>
        <fullName evidence="5">MmpL domain protein</fullName>
    </submittedName>
</protein>
<dbReference type="Proteomes" id="UP000570595">
    <property type="component" value="Unassembled WGS sequence"/>
</dbReference>
<evidence type="ECO:0000313" key="5">
    <source>
        <dbReference type="EMBL" id="KAF4670904.1"/>
    </source>
</evidence>
<feature type="domain" description="CCHC-type" evidence="3">
    <location>
        <begin position="424"/>
        <end position="439"/>
    </location>
</feature>
<feature type="region of interest" description="Disordered" evidence="2">
    <location>
        <begin position="2223"/>
        <end position="2320"/>
    </location>
</feature>
<gene>
    <name evidence="5" type="primary">MMPL5</name>
    <name evidence="5" type="ORF">FOZ61_007914</name>
</gene>
<dbReference type="GO" id="GO:0006355">
    <property type="term" value="P:regulation of DNA-templated transcription"/>
    <property type="evidence" value="ECO:0007669"/>
    <property type="project" value="InterPro"/>
</dbReference>
<sequence>MTVPSVESGNQKEAKTGATGSDTRTVHGAPSGKGPSDLLKKALSSAALSTSETSWSWYSDKLTCLQLVEYAIGAKPRCTAMSQMNFIGADGRSIGISLKALATSWGIYQHPDAPREEGLEGIRFHGKGAWRWSRFRRQLDFALNGVQGTTSPLRLLSYSLFLPRTVVGELRDLCTQHILTTGPNGEQTLNQAAELFAWKEIAEPSSDVVDTTEFLAKVKEAYSRWTTKCAELCVKAEAMMDKLECSEEASHPIVLLRRWTSLYRKAGRLDFSRIVEEEVYLAGKLSGTKGLQIDWSFRAALYEFILQQCPRAKMSDSGYGALIATVKADCKTPQELLSRLQTQALNNGEQSIDGYLGLITPEDNGRKRGPKVYDTDNGRPPKRQKFSNSVPSSQVSTRTTTTRTNDSFRLPSAELTERQRNGLCFKCGQKGHLAKNCPKTTSTRNSNKNSKDDDSTVKSIHITSASSAYSISVESVNNCGVGINPKRISNALSIVTGVISQSVGDHKYTPVRAGIDSMSSVNLISDQIVEEVSLRTSPLSQSLTVKGLNGEVELVDSCEVYLTLRSYSAQIQCLVCSSAHLPASINVLIGRPSFPKLHIQLTIPGSAVDQRAPSDQLGIHRSLSSMKRAAEIALMSGMDNDVPLPGAPEYIGRIRKIQRDDVKDHPNQKLVYEVHWTQGRTDSQKLRPSQPAKLTVYDYSVPLLQKLTEGQQQQFRNEIEDYKSHHWWEEIDGYTKPDKLTIGTACTFPVAQSIFKTTKCRPCTDCREINKHLPQASYDGYTIFEATALVRGRWDSSYTLAFLDLSKAFYRLRLGDKKYVHIVTDSHRYRSNRVVFGLVFGPAALSGLVLMILNAAFTGLLGRPVMCKSTREFTNLVPNLFCVVYYDDVMIWGDEELVVKLASILTQIAPIVGSEFPSTKQDWLRPLEGKTDIPDNSGYRHLGCIWSRARGEDGGLRLECVAPSPEEIKIANQVTRRRLFRAAGMLHDPLRLHPMTRFIADRVRRWGGSSEGGNTPEAWNHEWVIDHNTQMNLNQMLELAFKDGYGSCHHTPIDDADKIIGYCDASETGWGLLLYASSTQKTRPEEKTDRSYDRVALERLINAIHDVKDLVKEEYDIDIRTKHIKGLHNTFADELSRASSSALPLQKLSGGLETRKPRRRLYNGKKTKKGAIVLAMIDSGECTIIEDKGSSHRGVLGVASPPVDFIELPPEEAPVTLDVNVAQKQDPEEDPYKQLAGIGSLTKDDVLDHVREALADEGFTGGHSVIQGVTYLELLVALRNDGIDKPTIKAQALALGSPNGPYYRIEDGLLWVNDPQEKKQTNNAGGHKNAEYLEPFLRYWDIEAKYGLPRHVQSQGLVERVIRDLKTAIRIGSARTDTGQATVPWWLSAQVAVLAHNTSMISETVPYTPMELTIGSVSRIDGALMRTDTPSDTMWAAVNEQLVDLYAFSQFAQAEKAMIAEMKSIVDVIPRHRFKVGDQVKLSRLVDNKRQVRGPYRVQRISDSNHLIYYLEGRKDPVPLSHLLPFIDATDREQYEDAIKPAVDQLAYAAKGKAPWGEEITSATNKYWLIHSEVIQEPNNPEPITRVYISQFLKFEDDGNIRVQGLDEAPNGVFRKPKSPMNPTPASAGSSSSPTAPSAPVNGSTQTGSAQPSQPRPPLPPLNTAFAAQFLSAWSDFSSGLFVRDREKFEEYCSDVLKVAAKAGAKVPEEAYTVTHVEQAPAQVDRSTEALRLAQLRQLQQQRMVTGQQHQQTAATLQQQQREQGTARRPAPSSGASAIAQKISGCADVSTATAETLDCDQLHRFMALTVLTKRGLSIPLLNLGQRLVGTWLLADFFSKRGEVAACLLSLASEKVTSEKAAEGRTAEQEGGGEESKDEMGTKTKEEEGEGGEGKEEGGDVEMADAEEKQKPAEEKEAERSTQPSAGTSVAAGGLDAITQAALNDVLAYLKSQGMKWEKELAERFSEYLTQGDGNPFCPRYLSRDKAGPMSVLLGPADSNVDERFILIPNAKTFCQTFCYAATWAPLTDLERNLSCLVFGDASGSPGAVIAHPAFARGPNDKQPQAEGRPPQALIVACNDATGKFSQAAGGVVVSFGHEVLQPQPPAPAPTAAPSRPALVAQLQHMMPSTAMAMFQQQAGVALRSEPHYQHQQLPVRHQPPREAARRSRRIEDQASESEFESEASSSYSESEAESTMNTRPQSSAFAYVLSTPVRSQRLSIGMDNIFPDDEDTSPTTAVEPPTGPVKPTKRKRGEEDASSSSSDESSSSSSSSSSESDSDSDSDSDSSESEAEAEEAASPTKKKTRPSSATVEVVQPGEEPEKAMYVAATGEGDQKEFVWRVTDDVKVKAKLWKGMVFMDIRKYYDEGRKPTQKGVFLNVEKYEKVMARQEMVTAALKWLEEGGRSKSSVLTGVLRNDSTFIDPDGAVIMEIDKGLKVKVYSFKGLYLVDIRSYFKGNATKKGISLKPDVYFKVAAWKDWSKAVAVVKKVNGLPVN</sequence>
<keyword evidence="1" id="KW-0479">Metal-binding</keyword>
<dbReference type="Gene3D" id="4.10.60.10">
    <property type="entry name" value="Zinc finger, CCHC-type"/>
    <property type="match status" value="1"/>
</dbReference>
<feature type="compositionally biased region" description="Basic and acidic residues" evidence="2">
    <location>
        <begin position="1905"/>
        <end position="1919"/>
    </location>
</feature>
<evidence type="ECO:0000259" key="4">
    <source>
        <dbReference type="PROSITE" id="PS50994"/>
    </source>
</evidence>
<dbReference type="InterPro" id="IPR001878">
    <property type="entry name" value="Znf_CCHC"/>
</dbReference>
<dbReference type="Gene3D" id="3.30.70.270">
    <property type="match status" value="1"/>
</dbReference>
<keyword evidence="1" id="KW-0862">Zinc</keyword>
<evidence type="ECO:0000256" key="1">
    <source>
        <dbReference type="PROSITE-ProRule" id="PRU00047"/>
    </source>
</evidence>
<dbReference type="InterPro" id="IPR003173">
    <property type="entry name" value="PC4_C"/>
</dbReference>
<dbReference type="PROSITE" id="PS50158">
    <property type="entry name" value="ZF_CCHC"/>
    <property type="match status" value="1"/>
</dbReference>
<feature type="compositionally biased region" description="Polar residues" evidence="2">
    <location>
        <begin position="386"/>
        <end position="396"/>
    </location>
</feature>
<dbReference type="Gene3D" id="2.30.31.10">
    <property type="entry name" value="Transcriptional Coactivator Pc4, Chain A"/>
    <property type="match status" value="2"/>
</dbReference>
<feature type="region of interest" description="Disordered" evidence="2">
    <location>
        <begin position="435"/>
        <end position="456"/>
    </location>
</feature>
<dbReference type="SUPFAM" id="SSF57756">
    <property type="entry name" value="Retrovirus zinc finger-like domains"/>
    <property type="match status" value="1"/>
</dbReference>
<dbReference type="GO" id="GO:0008270">
    <property type="term" value="F:zinc ion binding"/>
    <property type="evidence" value="ECO:0007669"/>
    <property type="project" value="UniProtKB-KW"/>
</dbReference>
<dbReference type="PANTHER" id="PTHR46888">
    <property type="entry name" value="ZINC KNUCKLE DOMAINCONTAINING PROTEIN-RELATED"/>
    <property type="match status" value="1"/>
</dbReference>
<feature type="region of interest" description="Disordered" evidence="2">
    <location>
        <begin position="1604"/>
        <end position="1663"/>
    </location>
</feature>
<feature type="compositionally biased region" description="Basic and acidic residues" evidence="2">
    <location>
        <begin position="1857"/>
        <end position="1897"/>
    </location>
</feature>
<dbReference type="PROSITE" id="PS50994">
    <property type="entry name" value="INTEGRASE"/>
    <property type="match status" value="1"/>
</dbReference>
<feature type="region of interest" description="Disordered" evidence="2">
    <location>
        <begin position="1"/>
        <end position="36"/>
    </location>
</feature>
<feature type="compositionally biased region" description="Low complexity" evidence="2">
    <location>
        <begin position="2258"/>
        <end position="2275"/>
    </location>
</feature>
<dbReference type="SMART" id="SM00343">
    <property type="entry name" value="ZnF_C2HC"/>
    <property type="match status" value="1"/>
</dbReference>
<dbReference type="SUPFAM" id="SSF54447">
    <property type="entry name" value="ssDNA-binding transcriptional regulator domain"/>
    <property type="match status" value="2"/>
</dbReference>
<dbReference type="PANTHER" id="PTHR46888:SF1">
    <property type="entry name" value="RIBONUCLEASE H"/>
    <property type="match status" value="1"/>
</dbReference>
<feature type="domain" description="Integrase catalytic" evidence="4">
    <location>
        <begin position="1227"/>
        <end position="1417"/>
    </location>
</feature>
<dbReference type="GO" id="GO:0015074">
    <property type="term" value="P:DNA integration"/>
    <property type="evidence" value="ECO:0007669"/>
    <property type="project" value="InterPro"/>
</dbReference>
<dbReference type="CDD" id="cd00303">
    <property type="entry name" value="retropepsin_like"/>
    <property type="match status" value="1"/>
</dbReference>
<dbReference type="GO" id="GO:0003677">
    <property type="term" value="F:DNA binding"/>
    <property type="evidence" value="ECO:0007669"/>
    <property type="project" value="InterPro"/>
</dbReference>
<accession>A0A7J6MHD7</accession>
<dbReference type="OrthoDB" id="3205788at2759"/>
<feature type="compositionally biased region" description="Low complexity" evidence="2">
    <location>
        <begin position="1624"/>
        <end position="1640"/>
    </location>
</feature>
<keyword evidence="1" id="KW-0863">Zinc-finger</keyword>
<dbReference type="SUPFAM" id="SSF56672">
    <property type="entry name" value="DNA/RNA polymerases"/>
    <property type="match status" value="1"/>
</dbReference>
<feature type="compositionally biased region" description="Polar residues" evidence="2">
    <location>
        <begin position="438"/>
        <end position="448"/>
    </location>
</feature>